<dbReference type="InterPro" id="IPR023780">
    <property type="entry name" value="Chromo_domain"/>
</dbReference>
<dbReference type="Pfam" id="PF23078">
    <property type="entry name" value="HTH_CHD6-9"/>
    <property type="match status" value="1"/>
</dbReference>
<dbReference type="PANTHER" id="PTHR46850">
    <property type="entry name" value="CHROMODOMAIN-HELICASE-DNA-BINDING PROTEIN 9"/>
    <property type="match status" value="1"/>
</dbReference>
<dbReference type="SMART" id="SM00592">
    <property type="entry name" value="BRK"/>
    <property type="match status" value="2"/>
</dbReference>
<evidence type="ECO:0000256" key="8">
    <source>
        <dbReference type="ARBA" id="ARBA00023015"/>
    </source>
</evidence>
<dbReference type="SUPFAM" id="SSF54160">
    <property type="entry name" value="Chromo domain-like"/>
    <property type="match status" value="1"/>
</dbReference>
<feature type="compositionally biased region" description="Basic and acidic residues" evidence="12">
    <location>
        <begin position="1891"/>
        <end position="1907"/>
    </location>
</feature>
<evidence type="ECO:0000313" key="15">
    <source>
        <dbReference type="Ensembl" id="ENSSTUP00000025131.1"/>
    </source>
</evidence>
<dbReference type="InterPro" id="IPR038718">
    <property type="entry name" value="SNF2-like_sf"/>
</dbReference>
<evidence type="ECO:0000256" key="7">
    <source>
        <dbReference type="ARBA" id="ARBA00022853"/>
    </source>
</evidence>
<dbReference type="SUPFAM" id="SSF160481">
    <property type="entry name" value="BRK domain-like"/>
    <property type="match status" value="2"/>
</dbReference>
<evidence type="ECO:0000256" key="10">
    <source>
        <dbReference type="ARBA" id="ARBA00023242"/>
    </source>
</evidence>
<reference evidence="15" key="1">
    <citation type="submission" date="2025-08" db="UniProtKB">
        <authorList>
            <consortium name="Ensembl"/>
        </authorList>
    </citation>
    <scope>IDENTIFICATION</scope>
</reference>
<keyword evidence="7" id="KW-0156">Chromatin regulator</keyword>
<feature type="region of interest" description="Disordered" evidence="12">
    <location>
        <begin position="1843"/>
        <end position="1939"/>
    </location>
</feature>
<evidence type="ECO:0000256" key="2">
    <source>
        <dbReference type="ARBA" id="ARBA00007025"/>
    </source>
</evidence>
<feature type="compositionally biased region" description="Basic and acidic residues" evidence="12">
    <location>
        <begin position="2011"/>
        <end position="2025"/>
    </location>
</feature>
<dbReference type="Gene3D" id="2.40.50.40">
    <property type="match status" value="1"/>
</dbReference>
<keyword evidence="6" id="KW-0067">ATP-binding</keyword>
<keyword evidence="9" id="KW-0804">Transcription</keyword>
<feature type="compositionally biased region" description="Low complexity" evidence="12">
    <location>
        <begin position="1871"/>
        <end position="1889"/>
    </location>
</feature>
<keyword evidence="16" id="KW-1185">Reference proteome</keyword>
<feature type="compositionally biased region" description="Low complexity" evidence="12">
    <location>
        <begin position="1914"/>
        <end position="1939"/>
    </location>
</feature>
<feature type="compositionally biased region" description="Acidic residues" evidence="12">
    <location>
        <begin position="758"/>
        <end position="767"/>
    </location>
</feature>
<dbReference type="Pfam" id="PF00176">
    <property type="entry name" value="SNF2-rel_dom"/>
    <property type="match status" value="1"/>
</dbReference>
<keyword evidence="8" id="KW-0805">Transcription regulation</keyword>
<dbReference type="InterPro" id="IPR037259">
    <property type="entry name" value="BRK_sf"/>
</dbReference>
<dbReference type="GO" id="GO:0005634">
    <property type="term" value="C:nucleus"/>
    <property type="evidence" value="ECO:0007669"/>
    <property type="project" value="UniProtKB-SubCell"/>
</dbReference>
<dbReference type="Pfam" id="PF07533">
    <property type="entry name" value="BRK"/>
    <property type="match status" value="2"/>
</dbReference>
<dbReference type="CDD" id="cd18793">
    <property type="entry name" value="SF2_C_SNF"/>
    <property type="match status" value="1"/>
</dbReference>
<evidence type="ECO:0000256" key="1">
    <source>
        <dbReference type="ARBA" id="ARBA00004123"/>
    </source>
</evidence>
<dbReference type="InterPro" id="IPR000330">
    <property type="entry name" value="SNF2_N"/>
</dbReference>
<dbReference type="PROSITE" id="PS51192">
    <property type="entry name" value="HELICASE_ATP_BIND_1"/>
    <property type="match status" value="1"/>
</dbReference>
<evidence type="ECO:0000256" key="9">
    <source>
        <dbReference type="ARBA" id="ARBA00023163"/>
    </source>
</evidence>
<dbReference type="Gene3D" id="3.40.50.10810">
    <property type="entry name" value="Tandem AAA-ATPase domain"/>
    <property type="match status" value="1"/>
</dbReference>
<dbReference type="GO" id="GO:0005524">
    <property type="term" value="F:ATP binding"/>
    <property type="evidence" value="ECO:0007669"/>
    <property type="project" value="UniProtKB-KW"/>
</dbReference>
<feature type="region of interest" description="Disordered" evidence="12">
    <location>
        <begin position="1360"/>
        <end position="1395"/>
    </location>
</feature>
<feature type="region of interest" description="Disordered" evidence="12">
    <location>
        <begin position="748"/>
        <end position="778"/>
    </location>
</feature>
<accession>A0A673XVC9</accession>
<dbReference type="FunFam" id="3.40.50.10810:FF:000003">
    <property type="entry name" value="chromodomain-helicase-DNA-binding protein 8 isoform X4"/>
    <property type="match status" value="1"/>
</dbReference>
<keyword evidence="3" id="KW-0677">Repeat</keyword>
<dbReference type="GO" id="GO:0006325">
    <property type="term" value="P:chromatin organization"/>
    <property type="evidence" value="ECO:0007669"/>
    <property type="project" value="UniProtKB-KW"/>
</dbReference>
<dbReference type="PANTHER" id="PTHR46850:SF1">
    <property type="entry name" value="CHROMODOMAIN-HELICASE-DNA-BINDING PROTEIN 9"/>
    <property type="match status" value="1"/>
</dbReference>
<evidence type="ECO:0000259" key="13">
    <source>
        <dbReference type="PROSITE" id="PS51192"/>
    </source>
</evidence>
<feature type="compositionally biased region" description="Low complexity" evidence="12">
    <location>
        <begin position="2027"/>
        <end position="2058"/>
    </location>
</feature>
<evidence type="ECO:0000256" key="4">
    <source>
        <dbReference type="ARBA" id="ARBA00022741"/>
    </source>
</evidence>
<evidence type="ECO:0000256" key="5">
    <source>
        <dbReference type="ARBA" id="ARBA00022801"/>
    </source>
</evidence>
<dbReference type="Ensembl" id="ENSSTUT00000026344.1">
    <property type="protein sequence ID" value="ENSSTUP00000025131.1"/>
    <property type="gene ID" value="ENSSTUG00000004537.1"/>
</dbReference>
<proteinExistence type="inferred from homology"/>
<feature type="domain" description="Helicase C-terminal" evidence="14">
    <location>
        <begin position="478"/>
        <end position="629"/>
    </location>
</feature>
<dbReference type="GeneTree" id="ENSGT00940000155706"/>
<dbReference type="SMART" id="SM00490">
    <property type="entry name" value="HELICc"/>
    <property type="match status" value="1"/>
</dbReference>
<dbReference type="SMART" id="SM00487">
    <property type="entry name" value="DEXDc"/>
    <property type="match status" value="1"/>
</dbReference>
<keyword evidence="5" id="KW-0378">Hydrolase</keyword>
<name>A0A673XVC9_SALTR</name>
<sequence>MYDVIKDIQGLFEVCTIRVCSRAFLTLCVVSLSSYLHCEWAVEQQLEKDKRIQQKIKRFKIKQAQRAHFFADVRPFHTSACVCQVVYYLVKWCSLPYEDSTWELKGDVDQSKIEEFELLQAARPDSRRTERPPASLWKKRDQSREYRNSNVLRDYQLEGVNWLLFNWYNRRNCILADEMGLGKTIQSITFLEEIWRVGIRGPFLVIAPLSTIANWEREFRTWTHLNVIVYHGSMVSRQMLQQYEMYSRDTQGRVVRGAYKFHALITTFEMILGGCPELNAIEWRCVIIDEAHRLKNKNCKLLEGFKLMNLEHKVLLTGTPLQNTVEELFSLLHFLEPQSFPSENTFMLEFGDLKTEEQVQKLQAILKPMMLRRLKEDVEKKLAPKEETIIEVELTNIQKKYYRAILEKNFSFLSKGVGQANVPNLVNTMMELRKCCNHPYLIKGAEEKILEDFREVYSPVAFDFHLQAMVQSAGKLVLIDKLLPKMKAGGHKVLIFSQMVRCLDILEDYLIQRRYLYERIDGRVRGNLRQAAIDRFSKPDSDRFVFLLCTRAGGLGINLTAADTCIIFDSDWNPQNDLQAQARCHRIGQNKAVKVYRLITRNSYEREMFDRASLKLGLDKAVLQSMSGRENSVPGGGQQLSKKEIEDLLRKGAYGALMDDEDEGAKFCEEDIDQILQRRTKTITIESEGRGSTFAKASFVASGNRTDISLDDPNFWDKWAKKAEIDMDTANGRNSLVIDTPRVRKQTRPFSATKDELAELSEGESDNEDKPKLRRPHDRLNSYGRTECFRVEKNLLVYGWGRWKDILLHGRFKKQLTERDVESICRALLAYCLVHYRGDDKIKSFMWDLIAPSEDGQTKELQNHLGLSTPVPRGRKGKKMKTQSSTFDIQKAEWIRKHNPEHMLQDEGYKKHLKHHCNKVLLRVRMLYYLKQEVMGSQSQKILDGVDSSEIKIWVPEPDSSELPALWWDNISDKCLLLGVYKHGYEKYNTVRADPALCFLERVGRPDEKAIAAEQRGLGGGGGGGGGDAAYWPSSSVLTARLRRLITASQRYTKSRQILHIHQTQHTTQVTPSLCPLPPALNDTINPKMAAKIERQWTRREEADFYRVVSTFGVVFDPDLGRFDWTKFRAMARLHKKTDESLQKYLWAFTAMCRRVCRLPPREGAVDPSLSIQPITEERASRTLYRVELLRQVREQVLRHPLLYERLPLCQLGSDLPVWWETGTHDRDLLIGAAKHGVSRTDYHILRDPELCFMAAQRNYSQNKGVQQPSQTPTPLLNPQYQASRDPALAESPVPTPAQMEREDIPGAVPKEEPLSEGEERMERGGQVERWSPQPAPLTPTGIEEKPDLGVVKGENEITSVKGFDEDSVASLSTTQDEMQDSHVTENGSNNSHHHPFQGGYMLAASYWPKDRVMINRLDSICQAVLKGKWPGARRSYEAGGAVASFYTTKLLDNAAAANNNSNLCSASASASEDPSASPQGSKVKKHVAGEKEFSVKMNEVSKIHFPICSTFMIVMVCTALVFCFNLGHVVCVFPASTGLAGQMKLNGGMDGQPVVKRRRGRRKNVEGMDLLFMNRKRGPAVPESVRSYFTFLSSLCCSTRVSVINLKDGTRLAGDDAPKRRELELWLKEHPGFVADTGGVNKRQLEQFQQDGRPKQKRHRCRNPNKIDVNSLTGEERVQIINRRNARKVGGAFAPPLKDLCRFLQENPEYGVPPEWADVVKQSGYLPESMFDRILTGPIVPEEVSRRGRRPKSALAKAAATANQGGPSLGLNPLLANGLLSGMDLSSLQAFQQNLQSLQSLQLTAGLMGLPTDANNLAAMFPMMLSGMAGLPNLLSMGGLLGKPTQDATGGAEQRKRKKGSRERGGGGEPSSASSKAPSSSHSHGPSHTSDTKGERTEGQSRDGDGRIPSVHSPSSSSATTSTTTPLSASAAQAASSHPLSLNPLLLSSMLYPGMLLTPGLNLPVSTTQPPHSDSNSDHKPHKPTKTSQTAPSKPLSPRRTPERQEEEGLGDKREESGEHKEENSGPEGSGKAESSSSESGSSSSSSDGSSDSSDED</sequence>
<dbReference type="Gene3D" id="1.10.10.60">
    <property type="entry name" value="Homeodomain-like"/>
    <property type="match status" value="2"/>
</dbReference>
<reference evidence="15" key="2">
    <citation type="submission" date="2025-09" db="UniProtKB">
        <authorList>
            <consortium name="Ensembl"/>
        </authorList>
    </citation>
    <scope>IDENTIFICATION</scope>
</reference>
<comment type="subcellular location">
    <subcellularLocation>
        <location evidence="1">Nucleus</location>
    </subcellularLocation>
</comment>
<dbReference type="Pfam" id="PF00271">
    <property type="entry name" value="Helicase_C"/>
    <property type="match status" value="1"/>
</dbReference>
<dbReference type="GO" id="GO:0016787">
    <property type="term" value="F:hydrolase activity"/>
    <property type="evidence" value="ECO:0007669"/>
    <property type="project" value="UniProtKB-KW"/>
</dbReference>
<dbReference type="InterPro" id="IPR016197">
    <property type="entry name" value="Chromo-like_dom_sf"/>
</dbReference>
<evidence type="ECO:0000313" key="16">
    <source>
        <dbReference type="Proteomes" id="UP000472277"/>
    </source>
</evidence>
<feature type="compositionally biased region" description="Polar residues" evidence="12">
    <location>
        <begin position="1262"/>
        <end position="1283"/>
    </location>
</feature>
<dbReference type="InterPro" id="IPR051493">
    <property type="entry name" value="CHD"/>
</dbReference>
<dbReference type="InterPro" id="IPR056342">
    <property type="entry name" value="HTH_CHD6-9"/>
</dbReference>
<dbReference type="PROSITE" id="PS51194">
    <property type="entry name" value="HELICASE_CTER"/>
    <property type="match status" value="1"/>
</dbReference>
<comment type="similarity">
    <text evidence="2">Belongs to the SNF2/RAD54 helicase family.</text>
</comment>
<dbReference type="InterPro" id="IPR001650">
    <property type="entry name" value="Helicase_C-like"/>
</dbReference>
<dbReference type="FunFam" id="3.40.5.120:FF:000002">
    <property type="entry name" value="chromodomain-helicase-DNA-binding protein 9 isoform X1"/>
    <property type="match status" value="1"/>
</dbReference>
<evidence type="ECO:0000256" key="3">
    <source>
        <dbReference type="ARBA" id="ARBA00022737"/>
    </source>
</evidence>
<dbReference type="Gene3D" id="3.40.50.300">
    <property type="entry name" value="P-loop containing nucleotide triphosphate hydrolases"/>
    <property type="match status" value="1"/>
</dbReference>
<feature type="region of interest" description="Disordered" evidence="12">
    <location>
        <begin position="1956"/>
        <end position="2058"/>
    </location>
</feature>
<feature type="region of interest" description="Disordered" evidence="12">
    <location>
        <begin position="1262"/>
        <end position="1347"/>
    </location>
</feature>
<dbReference type="SUPFAM" id="SSF52540">
    <property type="entry name" value="P-loop containing nucleoside triphosphate hydrolases"/>
    <property type="match status" value="2"/>
</dbReference>
<organism evidence="15 16">
    <name type="scientific">Salmo trutta</name>
    <name type="common">Brown trout</name>
    <dbReference type="NCBI Taxonomy" id="8032"/>
    <lineage>
        <taxon>Eukaryota</taxon>
        <taxon>Metazoa</taxon>
        <taxon>Chordata</taxon>
        <taxon>Craniata</taxon>
        <taxon>Vertebrata</taxon>
        <taxon>Euteleostomi</taxon>
        <taxon>Actinopterygii</taxon>
        <taxon>Neopterygii</taxon>
        <taxon>Teleostei</taxon>
        <taxon>Protacanthopterygii</taxon>
        <taxon>Salmoniformes</taxon>
        <taxon>Salmonidae</taxon>
        <taxon>Salmoninae</taxon>
        <taxon>Salmo</taxon>
    </lineage>
</organism>
<protein>
    <submittedName>
        <fullName evidence="15">Chromodomain helicase DNA binding protein 9</fullName>
    </submittedName>
</protein>
<feature type="compositionally biased region" description="Basic and acidic residues" evidence="12">
    <location>
        <begin position="1300"/>
        <end position="1327"/>
    </location>
</feature>
<dbReference type="InterPro" id="IPR006576">
    <property type="entry name" value="BRK_domain"/>
</dbReference>
<evidence type="ECO:0000256" key="11">
    <source>
        <dbReference type="ARBA" id="ARBA00049360"/>
    </source>
</evidence>
<dbReference type="InterPro" id="IPR049730">
    <property type="entry name" value="SNF2/RAD54-like_C"/>
</dbReference>
<keyword evidence="4" id="KW-0547">Nucleotide-binding</keyword>
<keyword evidence="10" id="KW-0539">Nucleus</keyword>
<feature type="compositionally biased region" description="Polar residues" evidence="12">
    <location>
        <begin position="1965"/>
        <end position="1975"/>
    </location>
</feature>
<dbReference type="InterPro" id="IPR014001">
    <property type="entry name" value="Helicase_ATP-bd"/>
</dbReference>
<dbReference type="Proteomes" id="UP000472277">
    <property type="component" value="Chromosome 29"/>
</dbReference>
<dbReference type="InterPro" id="IPR027417">
    <property type="entry name" value="P-loop_NTPase"/>
</dbReference>
<evidence type="ECO:0000259" key="14">
    <source>
        <dbReference type="PROSITE" id="PS51194"/>
    </source>
</evidence>
<evidence type="ECO:0000256" key="12">
    <source>
        <dbReference type="SAM" id="MobiDB-lite"/>
    </source>
</evidence>
<comment type="catalytic activity">
    <reaction evidence="11">
        <text>ATP + H2O = ADP + phosphate + H(+)</text>
        <dbReference type="Rhea" id="RHEA:13065"/>
        <dbReference type="ChEBI" id="CHEBI:15377"/>
        <dbReference type="ChEBI" id="CHEBI:15378"/>
        <dbReference type="ChEBI" id="CHEBI:30616"/>
        <dbReference type="ChEBI" id="CHEBI:43474"/>
        <dbReference type="ChEBI" id="CHEBI:456216"/>
    </reaction>
</comment>
<dbReference type="Gene3D" id="3.40.5.120">
    <property type="match status" value="2"/>
</dbReference>
<dbReference type="FunFam" id="3.40.50.300:FF:000015">
    <property type="entry name" value="chromodomain-helicase-DNA-binding protein 9 isoform X1"/>
    <property type="match status" value="1"/>
</dbReference>
<dbReference type="Pfam" id="PF00385">
    <property type="entry name" value="Chromo"/>
    <property type="match status" value="1"/>
</dbReference>
<evidence type="ECO:0000256" key="6">
    <source>
        <dbReference type="ARBA" id="ARBA00022840"/>
    </source>
</evidence>
<feature type="domain" description="Helicase ATP-binding" evidence="13">
    <location>
        <begin position="164"/>
        <end position="338"/>
    </location>
</feature>
<gene>
    <name evidence="15" type="primary">chd9</name>
</gene>